<proteinExistence type="predicted"/>
<evidence type="ECO:0000313" key="2">
    <source>
        <dbReference type="Proteomes" id="UP000821837"/>
    </source>
</evidence>
<dbReference type="EMBL" id="JABSTV010001248">
    <property type="protein sequence ID" value="KAH7968204.1"/>
    <property type="molecule type" value="Genomic_DNA"/>
</dbReference>
<reference evidence="1" key="2">
    <citation type="submission" date="2021-09" db="EMBL/GenBank/DDBJ databases">
        <authorList>
            <person name="Jia N."/>
            <person name="Wang J."/>
            <person name="Shi W."/>
            <person name="Du L."/>
            <person name="Sun Y."/>
            <person name="Zhan W."/>
            <person name="Jiang J."/>
            <person name="Wang Q."/>
            <person name="Zhang B."/>
            <person name="Ji P."/>
            <person name="Sakyi L.B."/>
            <person name="Cui X."/>
            <person name="Yuan T."/>
            <person name="Jiang B."/>
            <person name="Yang W."/>
            <person name="Lam T.T.-Y."/>
            <person name="Chang Q."/>
            <person name="Ding S."/>
            <person name="Wang X."/>
            <person name="Zhu J."/>
            <person name="Ruan X."/>
            <person name="Zhao L."/>
            <person name="Wei J."/>
            <person name="Que T."/>
            <person name="Du C."/>
            <person name="Cheng J."/>
            <person name="Dai P."/>
            <person name="Han X."/>
            <person name="Huang E."/>
            <person name="Gao Y."/>
            <person name="Liu J."/>
            <person name="Shao H."/>
            <person name="Ye R."/>
            <person name="Li L."/>
            <person name="Wei W."/>
            <person name="Wang X."/>
            <person name="Wang C."/>
            <person name="Huo Q."/>
            <person name="Li W."/>
            <person name="Guo W."/>
            <person name="Chen H."/>
            <person name="Chen S."/>
            <person name="Zhou L."/>
            <person name="Zhou L."/>
            <person name="Ni X."/>
            <person name="Tian J."/>
            <person name="Zhou Y."/>
            <person name="Sheng Y."/>
            <person name="Liu T."/>
            <person name="Pan Y."/>
            <person name="Xia L."/>
            <person name="Li J."/>
            <person name="Zhao F."/>
            <person name="Cao W."/>
        </authorList>
    </citation>
    <scope>NUCLEOTIDE SEQUENCE</scope>
    <source>
        <strain evidence="1">Rsan-2018</strain>
        <tissue evidence="1">Larvae</tissue>
    </source>
</reference>
<protein>
    <submittedName>
        <fullName evidence="1">Uncharacterized protein</fullName>
    </submittedName>
</protein>
<organism evidence="1 2">
    <name type="scientific">Rhipicephalus sanguineus</name>
    <name type="common">Brown dog tick</name>
    <name type="synonym">Ixodes sanguineus</name>
    <dbReference type="NCBI Taxonomy" id="34632"/>
    <lineage>
        <taxon>Eukaryota</taxon>
        <taxon>Metazoa</taxon>
        <taxon>Ecdysozoa</taxon>
        <taxon>Arthropoda</taxon>
        <taxon>Chelicerata</taxon>
        <taxon>Arachnida</taxon>
        <taxon>Acari</taxon>
        <taxon>Parasitiformes</taxon>
        <taxon>Ixodida</taxon>
        <taxon>Ixodoidea</taxon>
        <taxon>Ixodidae</taxon>
        <taxon>Rhipicephalinae</taxon>
        <taxon>Rhipicephalus</taxon>
        <taxon>Rhipicephalus</taxon>
    </lineage>
</organism>
<name>A0A9D4T311_RHISA</name>
<keyword evidence="2" id="KW-1185">Reference proteome</keyword>
<reference evidence="1" key="1">
    <citation type="journal article" date="2020" name="Cell">
        <title>Large-Scale Comparative Analyses of Tick Genomes Elucidate Their Genetic Diversity and Vector Capacities.</title>
        <authorList>
            <consortium name="Tick Genome and Microbiome Consortium (TIGMIC)"/>
            <person name="Jia N."/>
            <person name="Wang J."/>
            <person name="Shi W."/>
            <person name="Du L."/>
            <person name="Sun Y."/>
            <person name="Zhan W."/>
            <person name="Jiang J.F."/>
            <person name="Wang Q."/>
            <person name="Zhang B."/>
            <person name="Ji P."/>
            <person name="Bell-Sakyi L."/>
            <person name="Cui X.M."/>
            <person name="Yuan T.T."/>
            <person name="Jiang B.G."/>
            <person name="Yang W.F."/>
            <person name="Lam T.T."/>
            <person name="Chang Q.C."/>
            <person name="Ding S.J."/>
            <person name="Wang X.J."/>
            <person name="Zhu J.G."/>
            <person name="Ruan X.D."/>
            <person name="Zhao L."/>
            <person name="Wei J.T."/>
            <person name="Ye R.Z."/>
            <person name="Que T.C."/>
            <person name="Du C.H."/>
            <person name="Zhou Y.H."/>
            <person name="Cheng J.X."/>
            <person name="Dai P.F."/>
            <person name="Guo W.B."/>
            <person name="Han X.H."/>
            <person name="Huang E.J."/>
            <person name="Li L.F."/>
            <person name="Wei W."/>
            <person name="Gao Y.C."/>
            <person name="Liu J.Z."/>
            <person name="Shao H.Z."/>
            <person name="Wang X."/>
            <person name="Wang C.C."/>
            <person name="Yang T.C."/>
            <person name="Huo Q.B."/>
            <person name="Li W."/>
            <person name="Chen H.Y."/>
            <person name="Chen S.E."/>
            <person name="Zhou L.G."/>
            <person name="Ni X.B."/>
            <person name="Tian J.H."/>
            <person name="Sheng Y."/>
            <person name="Liu T."/>
            <person name="Pan Y.S."/>
            <person name="Xia L.Y."/>
            <person name="Li J."/>
            <person name="Zhao F."/>
            <person name="Cao W.C."/>
        </authorList>
    </citation>
    <scope>NUCLEOTIDE SEQUENCE</scope>
    <source>
        <strain evidence="1">Rsan-2018</strain>
    </source>
</reference>
<evidence type="ECO:0000313" key="1">
    <source>
        <dbReference type="EMBL" id="KAH7968204.1"/>
    </source>
</evidence>
<accession>A0A9D4T311</accession>
<sequence>MATGDIRNNLKMLSAEIRSVKTPSALVNLEGDIVKLIKEYSGSQKSVAATSPASAAARPRAQKVPATDMCFFVSPATGQIKCCYVKGRLATSSSP</sequence>
<gene>
    <name evidence="1" type="ORF">HPB52_007006</name>
</gene>
<dbReference type="Proteomes" id="UP000821837">
    <property type="component" value="Unassembled WGS sequence"/>
</dbReference>
<dbReference type="AlphaFoldDB" id="A0A9D4T311"/>
<comment type="caution">
    <text evidence="1">The sequence shown here is derived from an EMBL/GenBank/DDBJ whole genome shotgun (WGS) entry which is preliminary data.</text>
</comment>